<name>A0A559IVU9_9BACL</name>
<dbReference type="Proteomes" id="UP000318102">
    <property type="component" value="Unassembled WGS sequence"/>
</dbReference>
<dbReference type="InterPro" id="IPR000551">
    <property type="entry name" value="MerR-type_HTH_dom"/>
</dbReference>
<dbReference type="Pfam" id="PF07739">
    <property type="entry name" value="TipAS"/>
    <property type="match status" value="1"/>
</dbReference>
<keyword evidence="3" id="KW-0010">Activator</keyword>
<dbReference type="CDD" id="cd01106">
    <property type="entry name" value="HTH_TipAL-Mta"/>
    <property type="match status" value="1"/>
</dbReference>
<evidence type="ECO:0000259" key="5">
    <source>
        <dbReference type="PROSITE" id="PS50937"/>
    </source>
</evidence>
<keyword evidence="4" id="KW-0804">Transcription</keyword>
<feature type="domain" description="HTH merR-type" evidence="5">
    <location>
        <begin position="1"/>
        <end position="70"/>
    </location>
</feature>
<dbReference type="Pfam" id="PF13411">
    <property type="entry name" value="MerR_1"/>
    <property type="match status" value="1"/>
</dbReference>
<evidence type="ECO:0000313" key="7">
    <source>
        <dbReference type="Proteomes" id="UP000318102"/>
    </source>
</evidence>
<evidence type="ECO:0000256" key="1">
    <source>
        <dbReference type="ARBA" id="ARBA00023015"/>
    </source>
</evidence>
<reference evidence="6 7" key="1">
    <citation type="submission" date="2019-07" db="EMBL/GenBank/DDBJ databases">
        <authorList>
            <person name="Kim J."/>
        </authorList>
    </citation>
    <scope>NUCLEOTIDE SEQUENCE [LARGE SCALE GENOMIC DNA]</scope>
    <source>
        <strain evidence="6 7">N4</strain>
    </source>
</reference>
<dbReference type="PANTHER" id="PTHR30204:SF90">
    <property type="entry name" value="HTH-TYPE TRANSCRIPTIONAL ACTIVATOR MTA"/>
    <property type="match status" value="1"/>
</dbReference>
<accession>A0A559IVU9</accession>
<protein>
    <submittedName>
        <fullName evidence="6">MerR family transcriptional regulator</fullName>
    </submittedName>
</protein>
<dbReference type="AlphaFoldDB" id="A0A559IVU9"/>
<dbReference type="SUPFAM" id="SSF46955">
    <property type="entry name" value="Putative DNA-binding domain"/>
    <property type="match status" value="1"/>
</dbReference>
<dbReference type="InterPro" id="IPR009061">
    <property type="entry name" value="DNA-bd_dom_put_sf"/>
</dbReference>
<dbReference type="RefSeq" id="WP_144986477.1">
    <property type="nucleotide sequence ID" value="NZ_VNJK01000001.1"/>
</dbReference>
<sequence length="252" mass="30001">MYKVKEVADLAGISVRTLHHYDSIGLLKPRKMEENGYRYYTDDDLERLQQILFFKELEVPLVEIQRIIDHPSFDRKHALVSHRSMMLQKKSRLERLIHTVEETLQSMKGVIAMTKEEMFESFDMAEIEEHQKKYEQEVEEKYGHTDAYKESMEKTSTYTADDWKQIKHEWDYLYKQIAERMDKGPADEEVQELISEYRSLITANFYNCTLEIFRGLGDLYTSDPRFTKNIDKVKPGLASFLQQAMHIYCDRQ</sequence>
<gene>
    <name evidence="6" type="ORF">FPZ44_00745</name>
</gene>
<evidence type="ECO:0000313" key="6">
    <source>
        <dbReference type="EMBL" id="TVX91711.1"/>
    </source>
</evidence>
<dbReference type="SMART" id="SM00422">
    <property type="entry name" value="HTH_MERR"/>
    <property type="match status" value="1"/>
</dbReference>
<dbReference type="PANTHER" id="PTHR30204">
    <property type="entry name" value="REDOX-CYCLING DRUG-SENSING TRANSCRIPTIONAL ACTIVATOR SOXR"/>
    <property type="match status" value="1"/>
</dbReference>
<dbReference type="EMBL" id="VNJK01000001">
    <property type="protein sequence ID" value="TVX91711.1"/>
    <property type="molecule type" value="Genomic_DNA"/>
</dbReference>
<dbReference type="SUPFAM" id="SSF89082">
    <property type="entry name" value="Antibiotic binding domain of TipA-like multidrug resistance regulators"/>
    <property type="match status" value="1"/>
</dbReference>
<dbReference type="GO" id="GO:0003677">
    <property type="term" value="F:DNA binding"/>
    <property type="evidence" value="ECO:0007669"/>
    <property type="project" value="UniProtKB-KW"/>
</dbReference>
<keyword evidence="1" id="KW-0805">Transcription regulation</keyword>
<comment type="caution">
    <text evidence="6">The sequence shown here is derived from an EMBL/GenBank/DDBJ whole genome shotgun (WGS) entry which is preliminary data.</text>
</comment>
<dbReference type="OrthoDB" id="9814833at2"/>
<dbReference type="GO" id="GO:0003700">
    <property type="term" value="F:DNA-binding transcription factor activity"/>
    <property type="evidence" value="ECO:0007669"/>
    <property type="project" value="InterPro"/>
</dbReference>
<dbReference type="InterPro" id="IPR036244">
    <property type="entry name" value="TipA-like_antibiotic-bd"/>
</dbReference>
<organism evidence="6 7">
    <name type="scientific">Paenibacillus agilis</name>
    <dbReference type="NCBI Taxonomy" id="3020863"/>
    <lineage>
        <taxon>Bacteria</taxon>
        <taxon>Bacillati</taxon>
        <taxon>Bacillota</taxon>
        <taxon>Bacilli</taxon>
        <taxon>Bacillales</taxon>
        <taxon>Paenibacillaceae</taxon>
        <taxon>Paenibacillus</taxon>
    </lineage>
</organism>
<keyword evidence="2" id="KW-0238">DNA-binding</keyword>
<evidence type="ECO:0000256" key="3">
    <source>
        <dbReference type="ARBA" id="ARBA00023159"/>
    </source>
</evidence>
<proteinExistence type="predicted"/>
<dbReference type="Gene3D" id="1.10.1660.10">
    <property type="match status" value="1"/>
</dbReference>
<keyword evidence="7" id="KW-1185">Reference proteome</keyword>
<evidence type="ECO:0000256" key="2">
    <source>
        <dbReference type="ARBA" id="ARBA00023125"/>
    </source>
</evidence>
<dbReference type="InterPro" id="IPR012925">
    <property type="entry name" value="TipAS_dom"/>
</dbReference>
<dbReference type="PROSITE" id="PS50937">
    <property type="entry name" value="HTH_MERR_2"/>
    <property type="match status" value="1"/>
</dbReference>
<evidence type="ECO:0000256" key="4">
    <source>
        <dbReference type="ARBA" id="ARBA00023163"/>
    </source>
</evidence>
<dbReference type="InterPro" id="IPR047057">
    <property type="entry name" value="MerR_fam"/>
</dbReference>
<dbReference type="Gene3D" id="1.10.490.50">
    <property type="entry name" value="Antibiotic binding domain of TipA-like multidrug resistance regulators"/>
    <property type="match status" value="1"/>
</dbReference>